<gene>
    <name evidence="3" type="ORF">D9Q98_006295</name>
</gene>
<keyword evidence="4" id="KW-1185">Reference proteome</keyword>
<evidence type="ECO:0000313" key="3">
    <source>
        <dbReference type="EMBL" id="KAI3436887.1"/>
    </source>
</evidence>
<dbReference type="AlphaFoldDB" id="A0A9D4TXD5"/>
<feature type="domain" description="Nucleoplasmin-like" evidence="2">
    <location>
        <begin position="9"/>
        <end position="99"/>
    </location>
</feature>
<feature type="compositionally biased region" description="Acidic residues" evidence="1">
    <location>
        <begin position="130"/>
        <end position="141"/>
    </location>
</feature>
<dbReference type="Gene3D" id="2.60.120.340">
    <property type="entry name" value="Nucleoplasmin core domain"/>
    <property type="match status" value="1"/>
</dbReference>
<dbReference type="EMBL" id="SIDB01000002">
    <property type="protein sequence ID" value="KAI3436887.1"/>
    <property type="molecule type" value="Genomic_DNA"/>
</dbReference>
<evidence type="ECO:0000313" key="4">
    <source>
        <dbReference type="Proteomes" id="UP001055712"/>
    </source>
</evidence>
<reference evidence="3" key="2">
    <citation type="submission" date="2020-11" db="EMBL/GenBank/DDBJ databases">
        <authorList>
            <person name="Cecchin M."/>
            <person name="Marcolungo L."/>
            <person name="Rossato M."/>
            <person name="Girolomoni L."/>
            <person name="Cosentino E."/>
            <person name="Cuine S."/>
            <person name="Li-Beisson Y."/>
            <person name="Delledonne M."/>
            <person name="Ballottari M."/>
        </authorList>
    </citation>
    <scope>NUCLEOTIDE SEQUENCE</scope>
    <source>
        <strain evidence="3">211/11P</strain>
        <tissue evidence="3">Whole cell</tissue>
    </source>
</reference>
<feature type="compositionally biased region" description="Acidic residues" evidence="1">
    <location>
        <begin position="222"/>
        <end position="240"/>
    </location>
</feature>
<sequence length="380" mass="40353">MATGYDFTGVIVPAGASVRVTAEYDEEQYETYHFSQAALGAKPKPGPHTLFIEKGGQKYAIGTLDASRCMQFPCDITLAMDEVLVSHNGTGEVHLTGYRMEQLMPADSSDDEYAGYGSEEGSEEERGSQEDSEADSEEDEEVPRAVPLNGLSLRAGKARLRQLVDDEAEEGGSDSDQSLEPQQQRGARFAYEAGAAPAPHATFAPFGAPPHNHGLAAFLDTSSDEESLSSGEEEEEDEVEAPPAPAPVQQKQSQAHGTKRLAAQQAAQTPQPAKKAKAEAQGKAPATAPAKLAAIARLDAAHAAKAQAGKDKKEVPAPTNEKEYVAALKAALQAADGPLKLATLGTRVKRPPSLPKIKSFMEKHSAVFAYSKENDTVALK</sequence>
<evidence type="ECO:0000256" key="1">
    <source>
        <dbReference type="SAM" id="MobiDB-lite"/>
    </source>
</evidence>
<evidence type="ECO:0000259" key="2">
    <source>
        <dbReference type="Pfam" id="PF17800"/>
    </source>
</evidence>
<name>A0A9D4TXD5_CHLVU</name>
<reference evidence="3" key="1">
    <citation type="journal article" date="2019" name="Plant J.">
        <title>Chlorella vulgaris genome assembly and annotation reveals the molecular basis for metabolic acclimation to high light conditions.</title>
        <authorList>
            <person name="Cecchin M."/>
            <person name="Marcolungo L."/>
            <person name="Rossato M."/>
            <person name="Girolomoni L."/>
            <person name="Cosentino E."/>
            <person name="Cuine S."/>
            <person name="Li-Beisson Y."/>
            <person name="Delledonne M."/>
            <person name="Ballottari M."/>
        </authorList>
    </citation>
    <scope>NUCLEOTIDE SEQUENCE</scope>
    <source>
        <strain evidence="3">211/11P</strain>
    </source>
</reference>
<dbReference type="Pfam" id="PF17800">
    <property type="entry name" value="NPL"/>
    <property type="match status" value="1"/>
</dbReference>
<feature type="compositionally biased region" description="Low complexity" evidence="1">
    <location>
        <begin position="262"/>
        <end position="285"/>
    </location>
</feature>
<feature type="compositionally biased region" description="Low complexity" evidence="1">
    <location>
        <begin position="186"/>
        <end position="210"/>
    </location>
</feature>
<protein>
    <recommendedName>
        <fullName evidence="2">Nucleoplasmin-like domain-containing protein</fullName>
    </recommendedName>
</protein>
<dbReference type="OrthoDB" id="515470at2759"/>
<proteinExistence type="predicted"/>
<comment type="caution">
    <text evidence="3">The sequence shown here is derived from an EMBL/GenBank/DDBJ whole genome shotgun (WGS) entry which is preliminary data.</text>
</comment>
<feature type="region of interest" description="Disordered" evidence="1">
    <location>
        <begin position="108"/>
        <end position="150"/>
    </location>
</feature>
<dbReference type="InterPro" id="IPR041232">
    <property type="entry name" value="NPL"/>
</dbReference>
<organism evidence="3 4">
    <name type="scientific">Chlorella vulgaris</name>
    <name type="common">Green alga</name>
    <dbReference type="NCBI Taxonomy" id="3077"/>
    <lineage>
        <taxon>Eukaryota</taxon>
        <taxon>Viridiplantae</taxon>
        <taxon>Chlorophyta</taxon>
        <taxon>core chlorophytes</taxon>
        <taxon>Trebouxiophyceae</taxon>
        <taxon>Chlorellales</taxon>
        <taxon>Chlorellaceae</taxon>
        <taxon>Chlorella clade</taxon>
        <taxon>Chlorella</taxon>
    </lineage>
</organism>
<feature type="region of interest" description="Disordered" evidence="1">
    <location>
        <begin position="164"/>
        <end position="285"/>
    </location>
</feature>
<accession>A0A9D4TXD5</accession>
<dbReference type="Proteomes" id="UP001055712">
    <property type="component" value="Unassembled WGS sequence"/>
</dbReference>